<dbReference type="Pfam" id="PF13517">
    <property type="entry name" value="FG-GAP_3"/>
    <property type="match status" value="1"/>
</dbReference>
<dbReference type="EMBL" id="CP104205">
    <property type="protein sequence ID" value="UWX56042.1"/>
    <property type="molecule type" value="Genomic_DNA"/>
</dbReference>
<keyword evidence="1" id="KW-0732">Signal</keyword>
<sequence length="329" mass="37648">MKRSLEWKNLPLSNPGFIREKPMIDIKDWNLVKEYILKMAKDSLNNQNVIAPGKEVSQFKLAPIILDSTKGALITFLEYDSLQKKIITGNLNGKLIHYDPITKQVTKTERTENAVTSYSKKDTLKYFTYVGYLNPSELPSGSVHVIEPSKRKLNRAGIQLHRPVHTLVFDFDKDGHDEVVVCEFGDLTGKLSLLSHKGDFIFKNTTLLNQPGSIRTLAKDMNKDGMDDLVVLTSQGREGITIFYQEDNLKFRMETPIKFSPLYGSSWFEIMDFNNDGYEDFVTVHGDNADKSYVHKPYHGLRIHINDGNNNFEEKFFYPMNGATETCFQ</sequence>
<name>A0ABY5YCI8_9FLAO</name>
<dbReference type="PANTHER" id="PTHR46580:SF4">
    <property type="entry name" value="ATP_GTP-BINDING PROTEIN"/>
    <property type="match status" value="1"/>
</dbReference>
<reference evidence="2" key="1">
    <citation type="submission" date="2022-09" db="EMBL/GenBank/DDBJ databases">
        <title>Maribacter litopenaei sp. nov., isolated from the intestinal tract of the Pacific White Shrimp, Litopenaeus vannamei.</title>
        <authorList>
            <person name="Kim S.Y."/>
            <person name="Hwang C.Y."/>
        </authorList>
    </citation>
    <scope>NUCLEOTIDE SEQUENCE</scope>
    <source>
        <strain evidence="2">HL-LV01</strain>
    </source>
</reference>
<gene>
    <name evidence="2" type="ORF">NYZ99_06915</name>
</gene>
<keyword evidence="3" id="KW-1185">Reference proteome</keyword>
<evidence type="ECO:0000256" key="1">
    <source>
        <dbReference type="ARBA" id="ARBA00022729"/>
    </source>
</evidence>
<dbReference type="RefSeq" id="WP_260574566.1">
    <property type="nucleotide sequence ID" value="NZ_CP104205.1"/>
</dbReference>
<protein>
    <submittedName>
        <fullName evidence="2">VCBS repeat-containing protein</fullName>
    </submittedName>
</protein>
<dbReference type="SUPFAM" id="SSF69318">
    <property type="entry name" value="Integrin alpha N-terminal domain"/>
    <property type="match status" value="1"/>
</dbReference>
<dbReference type="Proteomes" id="UP001059209">
    <property type="component" value="Chromosome"/>
</dbReference>
<accession>A0ABY5YCI8</accession>
<dbReference type="Gene3D" id="2.130.10.130">
    <property type="entry name" value="Integrin alpha, N-terminal"/>
    <property type="match status" value="1"/>
</dbReference>
<dbReference type="InterPro" id="IPR013517">
    <property type="entry name" value="FG-GAP"/>
</dbReference>
<proteinExistence type="predicted"/>
<organism evidence="2 3">
    <name type="scientific">Maribacter litopenaei</name>
    <dbReference type="NCBI Taxonomy" id="2976127"/>
    <lineage>
        <taxon>Bacteria</taxon>
        <taxon>Pseudomonadati</taxon>
        <taxon>Bacteroidota</taxon>
        <taxon>Flavobacteriia</taxon>
        <taxon>Flavobacteriales</taxon>
        <taxon>Flavobacteriaceae</taxon>
        <taxon>Maribacter</taxon>
    </lineage>
</organism>
<dbReference type="InterPro" id="IPR028994">
    <property type="entry name" value="Integrin_alpha_N"/>
</dbReference>
<dbReference type="PANTHER" id="PTHR46580">
    <property type="entry name" value="SENSOR KINASE-RELATED"/>
    <property type="match status" value="1"/>
</dbReference>
<evidence type="ECO:0000313" key="2">
    <source>
        <dbReference type="EMBL" id="UWX56042.1"/>
    </source>
</evidence>
<evidence type="ECO:0000313" key="3">
    <source>
        <dbReference type="Proteomes" id="UP001059209"/>
    </source>
</evidence>